<evidence type="ECO:0000313" key="3">
    <source>
        <dbReference type="Proteomes" id="UP000243250"/>
    </source>
</evidence>
<dbReference type="Proteomes" id="UP000243250">
    <property type="component" value="Unassembled WGS sequence"/>
</dbReference>
<feature type="compositionally biased region" description="Polar residues" evidence="1">
    <location>
        <begin position="462"/>
        <end position="484"/>
    </location>
</feature>
<dbReference type="InterPro" id="IPR012334">
    <property type="entry name" value="Pectin_lyas_fold"/>
</dbReference>
<dbReference type="InterPro" id="IPR006311">
    <property type="entry name" value="TAT_signal"/>
</dbReference>
<name>A0A1I6IIH8_9EURY</name>
<evidence type="ECO:0000256" key="1">
    <source>
        <dbReference type="SAM" id="MobiDB-lite"/>
    </source>
</evidence>
<evidence type="ECO:0000313" key="2">
    <source>
        <dbReference type="EMBL" id="SFR66542.1"/>
    </source>
</evidence>
<protein>
    <submittedName>
        <fullName evidence="2">Right handed beta helix region</fullName>
    </submittedName>
</protein>
<dbReference type="OrthoDB" id="202667at2157"/>
<feature type="compositionally biased region" description="Basic and acidic residues" evidence="1">
    <location>
        <begin position="526"/>
        <end position="536"/>
    </location>
</feature>
<dbReference type="SUPFAM" id="SSF51126">
    <property type="entry name" value="Pectin lyase-like"/>
    <property type="match status" value="1"/>
</dbReference>
<dbReference type="RefSeq" id="WP_089882889.1">
    <property type="nucleotide sequence ID" value="NZ_FOYS01000006.1"/>
</dbReference>
<feature type="compositionally biased region" description="Polar residues" evidence="1">
    <location>
        <begin position="538"/>
        <end position="547"/>
    </location>
</feature>
<keyword evidence="3" id="KW-1185">Reference proteome</keyword>
<dbReference type="EMBL" id="FOYS01000006">
    <property type="protein sequence ID" value="SFR66542.1"/>
    <property type="molecule type" value="Genomic_DNA"/>
</dbReference>
<dbReference type="AlphaFoldDB" id="A0A1I6IIH8"/>
<dbReference type="PROSITE" id="PS51318">
    <property type="entry name" value="TAT"/>
    <property type="match status" value="1"/>
</dbReference>
<sequence length="880" mass="93098">MAEQPADRPHDAGTEPTERPTNDATTERPTDDAKLLGRRDTLKLGAAAAAVAAGAGAASTSAAASVERGGVTFDRVLNAVDDVGMDPNGRNPIDRKLDNALQSGTLLEFPPGEYLVENQHRLRDRVGIVGIGSDRSDVRFTVPVGEKDLRWINFNNVDGALLKDFTIDRRDDYRTGVGMGGNIKDNFRLENVEYDGWTPSCPTMFGANVTDPNGVAVVDGLYRTGPTEFQHYPKSSLDIWSGRGHEGHMVLRNIEIHNGSESGIYTGKGAGTYLIENCYMKNVVHTAIRAAGRDSTIRNCTVVMDTEDWDPRNEKKESTFDDGEPIQLNRGIWAQTNDKTYSGPVIEDCEVIVKNTSGQALAGIYINFDTGGAVIRNTRVQCDAGEVIPIYGQEIRRDAGKPYAMELDGVSVTGSAWSKAAMYFEDRTNSVIENCCISSRNNNDGIVLDNCDGSVVKNTNIDVGGRSTTFRNGRVSTSGITSGDSCPLPSLPKTTPSDGTPSTSDGSTGGSSGDSTDDSSSYDLPYRFRVESKGTGETEFTVSTSGTMKPAASGEGVVENNTVTDSLGPVSGTDSYLYEGHVTDFSATGADNSNYYIETADGSRSVQVSPELLSANTISVKSTGGGKTTFDITVDGEIVRGASGLEDTVDAQTASGRVGPDAGTDVFHYTGSITNLAFEGAEFATVKVNGKEIDPAKYVGGSTTDPVTDLPNTVTIEGTGTSTTYRLTVSEDIAVSPDENDDLSDNVSTKSAEGALTDVEHSYVYSGEITDFSMNGDANVYVNGTQVDPSTLGGNEALPNTLVIDGSTSSAAGTYKVYVSGDIEAAPDLSVTTDKALDSVEDKVFDGKVAGVVEEGKDGFRFSGSITKMNINGDAVVNLG</sequence>
<feature type="region of interest" description="Disordered" evidence="1">
    <location>
        <begin position="1"/>
        <end position="36"/>
    </location>
</feature>
<accession>A0A1I6IIH8</accession>
<dbReference type="Gene3D" id="2.160.20.10">
    <property type="entry name" value="Single-stranded right-handed beta-helix, Pectin lyase-like"/>
    <property type="match status" value="1"/>
</dbReference>
<organism evidence="2 3">
    <name type="scientific">Halogeometricum limi</name>
    <dbReference type="NCBI Taxonomy" id="555875"/>
    <lineage>
        <taxon>Archaea</taxon>
        <taxon>Methanobacteriati</taxon>
        <taxon>Methanobacteriota</taxon>
        <taxon>Stenosarchaea group</taxon>
        <taxon>Halobacteria</taxon>
        <taxon>Halobacteriales</taxon>
        <taxon>Haloferacaceae</taxon>
        <taxon>Halogeometricum</taxon>
    </lineage>
</organism>
<proteinExistence type="predicted"/>
<gene>
    <name evidence="2" type="ORF">SAMN04488124_3257</name>
</gene>
<feature type="region of interest" description="Disordered" evidence="1">
    <location>
        <begin position="462"/>
        <end position="561"/>
    </location>
</feature>
<reference evidence="3" key="1">
    <citation type="submission" date="2016-10" db="EMBL/GenBank/DDBJ databases">
        <authorList>
            <person name="Varghese N."/>
            <person name="Submissions S."/>
        </authorList>
    </citation>
    <scope>NUCLEOTIDE SEQUENCE [LARGE SCALE GENOMIC DNA]</scope>
    <source>
        <strain evidence="3">CGMCC 1.8711</strain>
    </source>
</reference>
<dbReference type="InterPro" id="IPR011050">
    <property type="entry name" value="Pectin_lyase_fold/virulence"/>
</dbReference>
<feature type="compositionally biased region" description="Low complexity" evidence="1">
    <location>
        <begin position="494"/>
        <end position="506"/>
    </location>
</feature>